<reference evidence="2 3" key="1">
    <citation type="journal article" date="2014" name="Nat. Commun.">
        <title>Klebsormidium flaccidum genome reveals primary factors for plant terrestrial adaptation.</title>
        <authorList>
            <person name="Hori K."/>
            <person name="Maruyama F."/>
            <person name="Fujisawa T."/>
            <person name="Togashi T."/>
            <person name="Yamamoto N."/>
            <person name="Seo M."/>
            <person name="Sato S."/>
            <person name="Yamada T."/>
            <person name="Mori H."/>
            <person name="Tajima N."/>
            <person name="Moriyama T."/>
            <person name="Ikeuchi M."/>
            <person name="Watanabe M."/>
            <person name="Wada H."/>
            <person name="Kobayashi K."/>
            <person name="Saito M."/>
            <person name="Masuda T."/>
            <person name="Sasaki-Sekimoto Y."/>
            <person name="Mashiguchi K."/>
            <person name="Awai K."/>
            <person name="Shimojima M."/>
            <person name="Masuda S."/>
            <person name="Iwai M."/>
            <person name="Nobusawa T."/>
            <person name="Narise T."/>
            <person name="Kondo S."/>
            <person name="Saito H."/>
            <person name="Sato R."/>
            <person name="Murakawa M."/>
            <person name="Ihara Y."/>
            <person name="Oshima-Yamada Y."/>
            <person name="Ohtaka K."/>
            <person name="Satoh M."/>
            <person name="Sonobe K."/>
            <person name="Ishii M."/>
            <person name="Ohtani R."/>
            <person name="Kanamori-Sato M."/>
            <person name="Honoki R."/>
            <person name="Miyazaki D."/>
            <person name="Mochizuki H."/>
            <person name="Umetsu J."/>
            <person name="Higashi K."/>
            <person name="Shibata D."/>
            <person name="Kamiya Y."/>
            <person name="Sato N."/>
            <person name="Nakamura Y."/>
            <person name="Tabata S."/>
            <person name="Ida S."/>
            <person name="Kurokawa K."/>
            <person name="Ohta H."/>
        </authorList>
    </citation>
    <scope>NUCLEOTIDE SEQUENCE [LARGE SCALE GENOMIC DNA]</scope>
    <source>
        <strain evidence="2 3">NIES-2285</strain>
    </source>
</reference>
<dbReference type="AlphaFoldDB" id="A0A1Y1I3Y2"/>
<accession>A0A1Y1I3Y2</accession>
<protein>
    <submittedName>
        <fullName evidence="2">Uncharacterized protein</fullName>
    </submittedName>
</protein>
<organism evidence="2 3">
    <name type="scientific">Klebsormidium nitens</name>
    <name type="common">Green alga</name>
    <name type="synonym">Ulothrix nitens</name>
    <dbReference type="NCBI Taxonomy" id="105231"/>
    <lineage>
        <taxon>Eukaryota</taxon>
        <taxon>Viridiplantae</taxon>
        <taxon>Streptophyta</taxon>
        <taxon>Klebsormidiophyceae</taxon>
        <taxon>Klebsormidiales</taxon>
        <taxon>Klebsormidiaceae</taxon>
        <taxon>Klebsormidium</taxon>
    </lineage>
</organism>
<dbReference type="Proteomes" id="UP000054558">
    <property type="component" value="Unassembled WGS sequence"/>
</dbReference>
<evidence type="ECO:0000256" key="1">
    <source>
        <dbReference type="SAM" id="SignalP"/>
    </source>
</evidence>
<sequence>MRQMTFGGSRTHIAVWLIYLHWLVFQQREFGTAPFSFLVHELTRALKEGDNESVTKEYVATKGDMSCRVHFALMLLAALFGCPREEVQRAKEDGYAVEEDALQAVHDAMLGPTPERLAFVRDFYGFAQTGEKETATTKRNAVKKVLYIGLGLGHIASKKSNGKFVAGRPHIFKPLLWQEVRETYGRFADYKATLPVQGCAQDTTPTVARW</sequence>
<feature type="signal peptide" evidence="1">
    <location>
        <begin position="1"/>
        <end position="26"/>
    </location>
</feature>
<name>A0A1Y1I3Y2_KLENI</name>
<gene>
    <name evidence="2" type="ORF">KFL_002470020</name>
</gene>
<evidence type="ECO:0000313" key="2">
    <source>
        <dbReference type="EMBL" id="GAQ85644.1"/>
    </source>
</evidence>
<keyword evidence="3" id="KW-1185">Reference proteome</keyword>
<evidence type="ECO:0000313" key="3">
    <source>
        <dbReference type="Proteomes" id="UP000054558"/>
    </source>
</evidence>
<proteinExistence type="predicted"/>
<keyword evidence="1" id="KW-0732">Signal</keyword>
<feature type="chain" id="PRO_5012440415" evidence="1">
    <location>
        <begin position="27"/>
        <end position="210"/>
    </location>
</feature>
<dbReference type="EMBL" id="DF237196">
    <property type="protein sequence ID" value="GAQ85644.1"/>
    <property type="molecule type" value="Genomic_DNA"/>
</dbReference>